<feature type="chain" id="PRO_5001646985" evidence="1">
    <location>
        <begin position="21"/>
        <end position="304"/>
    </location>
</feature>
<organism evidence="3 4">
    <name type="scientific">Pleurotus ostreatus (strain PC15)</name>
    <name type="common">Oyster mushroom</name>
    <dbReference type="NCBI Taxonomy" id="1137138"/>
    <lineage>
        <taxon>Eukaryota</taxon>
        <taxon>Fungi</taxon>
        <taxon>Dikarya</taxon>
        <taxon>Basidiomycota</taxon>
        <taxon>Agaricomycotina</taxon>
        <taxon>Agaricomycetes</taxon>
        <taxon>Agaricomycetidae</taxon>
        <taxon>Agaricales</taxon>
        <taxon>Pleurotineae</taxon>
        <taxon>Pleurotaceae</taxon>
        <taxon>Pleurotus</taxon>
    </lineage>
</organism>
<dbReference type="PROSITE" id="PS50231">
    <property type="entry name" value="RICIN_B_LECTIN"/>
    <property type="match status" value="1"/>
</dbReference>
<accession>A0A067NU01</accession>
<dbReference type="InterPro" id="IPR037176">
    <property type="entry name" value="Osmotin/thaumatin-like_sf"/>
</dbReference>
<evidence type="ECO:0000256" key="1">
    <source>
        <dbReference type="SAM" id="SignalP"/>
    </source>
</evidence>
<evidence type="ECO:0000259" key="2">
    <source>
        <dbReference type="SMART" id="SM00458"/>
    </source>
</evidence>
<evidence type="ECO:0000313" key="3">
    <source>
        <dbReference type="EMBL" id="KDQ31558.1"/>
    </source>
</evidence>
<dbReference type="VEuPathDB" id="FungiDB:PLEOSDRAFT_1035796"/>
<dbReference type="OrthoDB" id="6770063at2759"/>
<dbReference type="InParanoid" id="A0A067NU01"/>
<proteinExistence type="predicted"/>
<dbReference type="HOGENOM" id="CLU_912515_0_0_1"/>
<keyword evidence="1" id="KW-0732">Signal</keyword>
<name>A0A067NU01_PLEO1</name>
<dbReference type="InterPro" id="IPR035992">
    <property type="entry name" value="Ricin_B-like_lectins"/>
</dbReference>
<feature type="signal peptide" evidence="1">
    <location>
        <begin position="1"/>
        <end position="20"/>
    </location>
</feature>
<sequence>MQFSSKFLALALAVLPSALADKTFVINNACPSDVPLFINAQSQGIIPHGTNVTKTLPSDFSGLIYSTANGGSGTGRLVTSAGFHLDNGYYYIVKDDTHFNMGVEVSPHAATSNGFCPQLSCADADCTGVFPLTQQPQSFPAPGNSPPTSPLFECPGANIGFTVTFCPTQSFPSDAHSIHPIADRNKCLDVRGNVQANGTPVQIYDCNGSAAQSWLISPGSTKVQLADTTFCLDASPTPENGVGMKIWECFDNLPAQQWFLTDDNRIALENQGFCLDLTGGILTNGNQVQTWQCTDNDNNQAWVL</sequence>
<reference evidence="4" key="1">
    <citation type="journal article" date="2014" name="Proc. Natl. Acad. Sci. U.S.A.">
        <title>Extensive sampling of basidiomycete genomes demonstrates inadequacy of the white-rot/brown-rot paradigm for wood decay fungi.</title>
        <authorList>
            <person name="Riley R."/>
            <person name="Salamov A.A."/>
            <person name="Brown D.W."/>
            <person name="Nagy L.G."/>
            <person name="Floudas D."/>
            <person name="Held B.W."/>
            <person name="Levasseur A."/>
            <person name="Lombard V."/>
            <person name="Morin E."/>
            <person name="Otillar R."/>
            <person name="Lindquist E.A."/>
            <person name="Sun H."/>
            <person name="LaButti K.M."/>
            <person name="Schmutz J."/>
            <person name="Jabbour D."/>
            <person name="Luo H."/>
            <person name="Baker S.E."/>
            <person name="Pisabarro A.G."/>
            <person name="Walton J.D."/>
            <person name="Blanchette R.A."/>
            <person name="Henrissat B."/>
            <person name="Martin F."/>
            <person name="Cullen D."/>
            <person name="Hibbett D.S."/>
            <person name="Grigoriev I.V."/>
        </authorList>
    </citation>
    <scope>NUCLEOTIDE SEQUENCE [LARGE SCALE GENOMIC DNA]</scope>
    <source>
        <strain evidence="4">PC15</strain>
    </source>
</reference>
<dbReference type="Gene3D" id="2.80.10.50">
    <property type="match status" value="2"/>
</dbReference>
<dbReference type="CDD" id="cd00161">
    <property type="entry name" value="beta-trefoil_Ricin-like"/>
    <property type="match status" value="1"/>
</dbReference>
<dbReference type="InterPro" id="IPR000772">
    <property type="entry name" value="Ricin_B_lectin"/>
</dbReference>
<dbReference type="AlphaFoldDB" id="A0A067NU01"/>
<dbReference type="EMBL" id="KL198006">
    <property type="protein sequence ID" value="KDQ31558.1"/>
    <property type="molecule type" value="Genomic_DNA"/>
</dbReference>
<dbReference type="SMART" id="SM00458">
    <property type="entry name" value="RICIN"/>
    <property type="match status" value="1"/>
</dbReference>
<dbReference type="Pfam" id="PF00652">
    <property type="entry name" value="Ricin_B_lectin"/>
    <property type="match status" value="1"/>
</dbReference>
<dbReference type="Proteomes" id="UP000027073">
    <property type="component" value="Unassembled WGS sequence"/>
</dbReference>
<protein>
    <submittedName>
        <fullName evidence="3">Carbohydrate-binding module family 13 protein</fullName>
    </submittedName>
</protein>
<evidence type="ECO:0000313" key="4">
    <source>
        <dbReference type="Proteomes" id="UP000027073"/>
    </source>
</evidence>
<gene>
    <name evidence="3" type="ORF">PLEOSDRAFT_1035796</name>
</gene>
<feature type="domain" description="Ricin B lectin" evidence="2">
    <location>
        <begin position="175"/>
        <end position="304"/>
    </location>
</feature>
<dbReference type="SUPFAM" id="SSF49870">
    <property type="entry name" value="Osmotin, thaumatin-like protein"/>
    <property type="match status" value="1"/>
</dbReference>
<dbReference type="SUPFAM" id="SSF50370">
    <property type="entry name" value="Ricin B-like lectins"/>
    <property type="match status" value="1"/>
</dbReference>